<dbReference type="PRINTS" id="PR00475">
    <property type="entry name" value="HEXOKINASE"/>
</dbReference>
<dbReference type="Pfam" id="PF03727">
    <property type="entry name" value="Hexokinase_2"/>
    <property type="match status" value="1"/>
</dbReference>
<keyword evidence="8 11" id="KW-0324">Glycolysis</keyword>
<keyword evidence="4 11" id="KW-0808">Transferase</keyword>
<dbReference type="GO" id="GO:0005739">
    <property type="term" value="C:mitochondrion"/>
    <property type="evidence" value="ECO:0007669"/>
    <property type="project" value="TreeGrafter"/>
</dbReference>
<evidence type="ECO:0000256" key="1">
    <source>
        <dbReference type="ARBA" id="ARBA00004888"/>
    </source>
</evidence>
<dbReference type="FunFam" id="3.40.367.20:FF:000005">
    <property type="entry name" value="Phosphotransferase"/>
    <property type="match status" value="1"/>
</dbReference>
<evidence type="ECO:0000256" key="4">
    <source>
        <dbReference type="ARBA" id="ARBA00022679"/>
    </source>
</evidence>
<evidence type="ECO:0000259" key="13">
    <source>
        <dbReference type="Pfam" id="PF03727"/>
    </source>
</evidence>
<comment type="similarity">
    <text evidence="3 11">Belongs to the hexokinase family.</text>
</comment>
<evidence type="ECO:0000256" key="10">
    <source>
        <dbReference type="ARBA" id="ARBA00048160"/>
    </source>
</evidence>
<dbReference type="GO" id="GO:0005524">
    <property type="term" value="F:ATP binding"/>
    <property type="evidence" value="ECO:0007669"/>
    <property type="project" value="UniProtKB-UniRule"/>
</dbReference>
<evidence type="ECO:0000256" key="6">
    <source>
        <dbReference type="ARBA" id="ARBA00022777"/>
    </source>
</evidence>
<evidence type="ECO:0000256" key="2">
    <source>
        <dbReference type="ARBA" id="ARBA00005028"/>
    </source>
</evidence>
<dbReference type="GeneID" id="37269786"/>
<accession>A0A316ZC87</accession>
<sequence>MPSATHPTLAAALETLETQCELSADTLRAIAARFRERLVHGLSHDGANMACIPSFVTGVPDGSEKGTYLALDLGGTNLRCCQVKLSGGGQFTMKQEKYKVSDALKTGPAHDLFAYIAKSIGTFLKDYGDQEECANATREDPLLVGFTFSFPVEQTAIDRGTLIKWTKGFNCPDAPGMEVVSLLQSCIDEAGIPARVNALVNDTVGALLAHGYQQGGALIGGIFGTGTNGAYVESVERIQKMNPEFAHGESTMIINTEWGGFDDERAALPITLFDNVVDRTSIRPRHHAFEKMISGMYLGELVRAVLIHLIDSLHLFDGYSSDAMNEQYAFDTAYVSAVLDDKAPEAPSSPTRAVILQTMGMKKEHVSDQDLKTVRRVCEIVGRRAGRLSSVAIAAVIQHTGHDQRPQKESIDVGVDGSVYEHLPHFEEWLREGLRDLLGEENEKRVKIDLAKDGSGVGAALCALQAKKQADRAHARRQTM</sequence>
<evidence type="ECO:0000256" key="7">
    <source>
        <dbReference type="ARBA" id="ARBA00022840"/>
    </source>
</evidence>
<evidence type="ECO:0000259" key="12">
    <source>
        <dbReference type="Pfam" id="PF00349"/>
    </source>
</evidence>
<dbReference type="Proteomes" id="UP000245946">
    <property type="component" value="Unassembled WGS sequence"/>
</dbReference>
<comment type="pathway">
    <text evidence="2">Carbohydrate metabolism; hexose metabolism.</text>
</comment>
<comment type="pathway">
    <text evidence="1">Carbohydrate degradation; glycolysis; D-glyceraldehyde 3-phosphate and glycerone phosphate from D-glucose: step 1/4.</text>
</comment>
<proteinExistence type="inferred from homology"/>
<dbReference type="GO" id="GO:0004340">
    <property type="term" value="F:glucokinase activity"/>
    <property type="evidence" value="ECO:0007669"/>
    <property type="project" value="TreeGrafter"/>
</dbReference>
<dbReference type="FunFam" id="3.30.420.40:FF:000034">
    <property type="entry name" value="Phosphotransferase"/>
    <property type="match status" value="1"/>
</dbReference>
<dbReference type="Pfam" id="PF00349">
    <property type="entry name" value="Hexokinase_1"/>
    <property type="match status" value="1"/>
</dbReference>
<dbReference type="GO" id="GO:0006006">
    <property type="term" value="P:glucose metabolic process"/>
    <property type="evidence" value="ECO:0007669"/>
    <property type="project" value="TreeGrafter"/>
</dbReference>
<dbReference type="Gene3D" id="3.40.367.20">
    <property type="match status" value="1"/>
</dbReference>
<keyword evidence="7 11" id="KW-0067">ATP-binding</keyword>
<dbReference type="AlphaFoldDB" id="A0A316ZC87"/>
<comment type="catalytic activity">
    <reaction evidence="10">
        <text>D-glucose + ATP = D-glucose 6-phosphate + ADP + H(+)</text>
        <dbReference type="Rhea" id="RHEA:17825"/>
        <dbReference type="ChEBI" id="CHEBI:4167"/>
        <dbReference type="ChEBI" id="CHEBI:15378"/>
        <dbReference type="ChEBI" id="CHEBI:30616"/>
        <dbReference type="ChEBI" id="CHEBI:61548"/>
        <dbReference type="ChEBI" id="CHEBI:456216"/>
        <dbReference type="EC" id="2.7.1.1"/>
    </reaction>
    <physiologicalReaction direction="left-to-right" evidence="10">
        <dbReference type="Rhea" id="RHEA:17826"/>
    </physiologicalReaction>
</comment>
<keyword evidence="5 11" id="KW-0547">Nucleotide-binding</keyword>
<evidence type="ECO:0000256" key="11">
    <source>
        <dbReference type="RuleBase" id="RU362007"/>
    </source>
</evidence>
<dbReference type="InterPro" id="IPR001312">
    <property type="entry name" value="Hexokinase"/>
</dbReference>
<feature type="non-terminal residue" evidence="14">
    <location>
        <position position="1"/>
    </location>
</feature>
<dbReference type="PROSITE" id="PS51748">
    <property type="entry name" value="HEXOKINASE_2"/>
    <property type="match status" value="1"/>
</dbReference>
<feature type="domain" description="Hexokinase C-terminal" evidence="13">
    <location>
        <begin position="219"/>
        <end position="464"/>
    </location>
</feature>
<reference evidence="14 15" key="1">
    <citation type="journal article" date="2018" name="Mol. Biol. Evol.">
        <title>Broad Genomic Sampling Reveals a Smut Pathogenic Ancestry of the Fungal Clade Ustilaginomycotina.</title>
        <authorList>
            <person name="Kijpornyongpan T."/>
            <person name="Mondo S.J."/>
            <person name="Barry K."/>
            <person name="Sandor L."/>
            <person name="Lee J."/>
            <person name="Lipzen A."/>
            <person name="Pangilinan J."/>
            <person name="LaButti K."/>
            <person name="Hainaut M."/>
            <person name="Henrissat B."/>
            <person name="Grigoriev I.V."/>
            <person name="Spatafora J.W."/>
            <person name="Aime M.C."/>
        </authorList>
    </citation>
    <scope>NUCLEOTIDE SEQUENCE [LARGE SCALE GENOMIC DNA]</scope>
    <source>
        <strain evidence="14 15">MCA 4186</strain>
    </source>
</reference>
<dbReference type="EC" id="2.7.1.-" evidence="11"/>
<evidence type="ECO:0000256" key="3">
    <source>
        <dbReference type="ARBA" id="ARBA00009225"/>
    </source>
</evidence>
<dbReference type="GO" id="GO:0008865">
    <property type="term" value="F:fructokinase activity"/>
    <property type="evidence" value="ECO:0007669"/>
    <property type="project" value="TreeGrafter"/>
</dbReference>
<dbReference type="RefSeq" id="XP_025598821.1">
    <property type="nucleotide sequence ID" value="XM_025742242.1"/>
</dbReference>
<name>A0A316ZC87_9BASI</name>
<dbReference type="InterPro" id="IPR022672">
    <property type="entry name" value="Hexokinase_N"/>
</dbReference>
<dbReference type="OrthoDB" id="419537at2759"/>
<dbReference type="PANTHER" id="PTHR19443:SF30">
    <property type="entry name" value="GLUCOKINASE-1-RELATED"/>
    <property type="match status" value="1"/>
</dbReference>
<gene>
    <name evidence="14" type="ORF">FA09DRAFT_329597</name>
</gene>
<dbReference type="InterPro" id="IPR022673">
    <property type="entry name" value="Hexokinase_C"/>
</dbReference>
<dbReference type="PROSITE" id="PS00378">
    <property type="entry name" value="HEXOKINASE_1"/>
    <property type="match status" value="1"/>
</dbReference>
<evidence type="ECO:0000256" key="8">
    <source>
        <dbReference type="ARBA" id="ARBA00023152"/>
    </source>
</evidence>
<comment type="catalytic activity">
    <reaction evidence="9">
        <text>a D-hexose + ATP = a D-hexose 6-phosphate + ADP + H(+)</text>
        <dbReference type="Rhea" id="RHEA:22740"/>
        <dbReference type="ChEBI" id="CHEBI:4194"/>
        <dbReference type="ChEBI" id="CHEBI:15378"/>
        <dbReference type="ChEBI" id="CHEBI:30616"/>
        <dbReference type="ChEBI" id="CHEBI:229467"/>
        <dbReference type="ChEBI" id="CHEBI:456216"/>
        <dbReference type="EC" id="2.7.1.1"/>
    </reaction>
    <physiologicalReaction direction="left-to-right" evidence="9">
        <dbReference type="Rhea" id="RHEA:22741"/>
    </physiologicalReaction>
</comment>
<dbReference type="InterPro" id="IPR019807">
    <property type="entry name" value="Hexokinase_BS"/>
</dbReference>
<keyword evidence="15" id="KW-1185">Reference proteome</keyword>
<dbReference type="UniPathway" id="UPA00109">
    <property type="reaction ID" value="UER00180"/>
</dbReference>
<dbReference type="EMBL" id="KZ819291">
    <property type="protein sequence ID" value="PWN98542.1"/>
    <property type="molecule type" value="Genomic_DNA"/>
</dbReference>
<feature type="domain" description="Hexokinase N-terminal" evidence="12">
    <location>
        <begin position="13"/>
        <end position="212"/>
    </location>
</feature>
<dbReference type="GO" id="GO:0005829">
    <property type="term" value="C:cytosol"/>
    <property type="evidence" value="ECO:0007669"/>
    <property type="project" value="TreeGrafter"/>
</dbReference>
<dbReference type="STRING" id="58919.A0A316ZC87"/>
<protein>
    <recommendedName>
        <fullName evidence="11">Phosphotransferase</fullName>
        <ecNumber evidence="11">2.7.1.-</ecNumber>
    </recommendedName>
</protein>
<organism evidence="14 15">
    <name type="scientific">Tilletiopsis washingtonensis</name>
    <dbReference type="NCBI Taxonomy" id="58919"/>
    <lineage>
        <taxon>Eukaryota</taxon>
        <taxon>Fungi</taxon>
        <taxon>Dikarya</taxon>
        <taxon>Basidiomycota</taxon>
        <taxon>Ustilaginomycotina</taxon>
        <taxon>Exobasidiomycetes</taxon>
        <taxon>Entylomatales</taxon>
        <taxon>Entylomatales incertae sedis</taxon>
        <taxon>Tilletiopsis</taxon>
    </lineage>
</organism>
<keyword evidence="6 11" id="KW-0418">Kinase</keyword>
<dbReference type="PANTHER" id="PTHR19443">
    <property type="entry name" value="HEXOKINASE"/>
    <property type="match status" value="1"/>
</dbReference>
<dbReference type="SUPFAM" id="SSF53067">
    <property type="entry name" value="Actin-like ATPase domain"/>
    <property type="match status" value="2"/>
</dbReference>
<dbReference type="GO" id="GO:0006096">
    <property type="term" value="P:glycolytic process"/>
    <property type="evidence" value="ECO:0007669"/>
    <property type="project" value="UniProtKB-UniPathway"/>
</dbReference>
<dbReference type="GO" id="GO:0005536">
    <property type="term" value="F:D-glucose binding"/>
    <property type="evidence" value="ECO:0007669"/>
    <property type="project" value="InterPro"/>
</dbReference>
<evidence type="ECO:0000313" key="14">
    <source>
        <dbReference type="EMBL" id="PWN98542.1"/>
    </source>
</evidence>
<dbReference type="GO" id="GO:0001678">
    <property type="term" value="P:intracellular glucose homeostasis"/>
    <property type="evidence" value="ECO:0007669"/>
    <property type="project" value="InterPro"/>
</dbReference>
<evidence type="ECO:0000313" key="15">
    <source>
        <dbReference type="Proteomes" id="UP000245946"/>
    </source>
</evidence>
<dbReference type="InterPro" id="IPR043129">
    <property type="entry name" value="ATPase_NBD"/>
</dbReference>
<evidence type="ECO:0000256" key="9">
    <source>
        <dbReference type="ARBA" id="ARBA00044613"/>
    </source>
</evidence>
<dbReference type="Gene3D" id="3.30.420.40">
    <property type="match status" value="1"/>
</dbReference>
<evidence type="ECO:0000256" key="5">
    <source>
        <dbReference type="ARBA" id="ARBA00022741"/>
    </source>
</evidence>